<name>A0A0G0ETK2_9BACT</name>
<dbReference type="AlphaFoldDB" id="A0A0G0ETK2"/>
<feature type="region of interest" description="Disordered" evidence="1">
    <location>
        <begin position="1"/>
        <end position="42"/>
    </location>
</feature>
<evidence type="ECO:0000313" key="2">
    <source>
        <dbReference type="EMBL" id="KKQ10168.1"/>
    </source>
</evidence>
<sequence>MGFGDYYKGDTKKKKKGQGGKQISIAPVFTPPKVAPKGKDKF</sequence>
<evidence type="ECO:0000256" key="1">
    <source>
        <dbReference type="SAM" id="MobiDB-lite"/>
    </source>
</evidence>
<dbReference type="EMBL" id="LBSA01000008">
    <property type="protein sequence ID" value="KKQ10168.1"/>
    <property type="molecule type" value="Genomic_DNA"/>
</dbReference>
<dbReference type="Proteomes" id="UP000034492">
    <property type="component" value="Unassembled WGS sequence"/>
</dbReference>
<reference evidence="2 3" key="1">
    <citation type="journal article" date="2015" name="Nature">
        <title>rRNA introns, odd ribosomes, and small enigmatic genomes across a large radiation of phyla.</title>
        <authorList>
            <person name="Brown C.T."/>
            <person name="Hug L.A."/>
            <person name="Thomas B.C."/>
            <person name="Sharon I."/>
            <person name="Castelle C.J."/>
            <person name="Singh A."/>
            <person name="Wilkins M.J."/>
            <person name="Williams K.H."/>
            <person name="Banfield J.F."/>
        </authorList>
    </citation>
    <scope>NUCLEOTIDE SEQUENCE [LARGE SCALE GENOMIC DNA]</scope>
</reference>
<accession>A0A0G0ETK2</accession>
<gene>
    <name evidence="2" type="ORF">US19_C0008G0011</name>
</gene>
<organism evidence="2 3">
    <name type="scientific">Candidatus Daviesbacteria bacterium GW2011_GWB1_36_5</name>
    <dbReference type="NCBI Taxonomy" id="1618426"/>
    <lineage>
        <taxon>Bacteria</taxon>
        <taxon>Candidatus Daviesiibacteriota</taxon>
    </lineage>
</organism>
<proteinExistence type="predicted"/>
<protein>
    <submittedName>
        <fullName evidence="2">Uncharacterized protein</fullName>
    </submittedName>
</protein>
<comment type="caution">
    <text evidence="2">The sequence shown here is derived from an EMBL/GenBank/DDBJ whole genome shotgun (WGS) entry which is preliminary data.</text>
</comment>
<evidence type="ECO:0000313" key="3">
    <source>
        <dbReference type="Proteomes" id="UP000034492"/>
    </source>
</evidence>